<accession>A0A1M7N6R7</accession>
<gene>
    <name evidence="2" type="ORF">SAMN05216179_1531</name>
</gene>
<dbReference type="RefSeq" id="WP_073201252.1">
    <property type="nucleotide sequence ID" value="NZ_FRCZ01000002.1"/>
</dbReference>
<dbReference type="SUPFAM" id="SSF51735">
    <property type="entry name" value="NAD(P)-binding Rossmann-fold domains"/>
    <property type="match status" value="1"/>
</dbReference>
<evidence type="ECO:0000259" key="1">
    <source>
        <dbReference type="Pfam" id="PF01408"/>
    </source>
</evidence>
<sequence length="86" mass="9989">MTKLKVGIVGFHQQSKSYISFILDGLIEGVEVGAIYDQDRKKQQIVNAFYPDIPFYTNYMEMMESGKVDVVTTYIPSYNYRGKEYQ</sequence>
<proteinExistence type="predicted"/>
<dbReference type="AlphaFoldDB" id="A0A1M7N6R7"/>
<dbReference type="InterPro" id="IPR000683">
    <property type="entry name" value="Gfo/Idh/MocA-like_OxRdtase_N"/>
</dbReference>
<dbReference type="GO" id="GO:0000166">
    <property type="term" value="F:nucleotide binding"/>
    <property type="evidence" value="ECO:0007669"/>
    <property type="project" value="InterPro"/>
</dbReference>
<name>A0A1M7N6R7_9BACI</name>
<dbReference type="OrthoDB" id="2970628at2"/>
<feature type="domain" description="Gfo/Idh/MocA-like oxidoreductase N-terminal" evidence="1">
    <location>
        <begin position="4"/>
        <end position="78"/>
    </location>
</feature>
<protein>
    <recommendedName>
        <fullName evidence="1">Gfo/Idh/MocA-like oxidoreductase N-terminal domain-containing protein</fullName>
    </recommendedName>
</protein>
<dbReference type="Pfam" id="PF01408">
    <property type="entry name" value="GFO_IDH_MocA"/>
    <property type="match status" value="1"/>
</dbReference>
<dbReference type="InterPro" id="IPR036291">
    <property type="entry name" value="NAD(P)-bd_dom_sf"/>
</dbReference>
<dbReference type="STRING" id="1027249.SAMN05216179_1531"/>
<organism evidence="2 3">
    <name type="scientific">Gracilibacillus kekensis</name>
    <dbReference type="NCBI Taxonomy" id="1027249"/>
    <lineage>
        <taxon>Bacteria</taxon>
        <taxon>Bacillati</taxon>
        <taxon>Bacillota</taxon>
        <taxon>Bacilli</taxon>
        <taxon>Bacillales</taxon>
        <taxon>Bacillaceae</taxon>
        <taxon>Gracilibacillus</taxon>
    </lineage>
</organism>
<dbReference type="Proteomes" id="UP000184184">
    <property type="component" value="Unassembled WGS sequence"/>
</dbReference>
<evidence type="ECO:0000313" key="2">
    <source>
        <dbReference type="EMBL" id="SHM98770.1"/>
    </source>
</evidence>
<keyword evidence="3" id="KW-1185">Reference proteome</keyword>
<dbReference type="EMBL" id="FRCZ01000002">
    <property type="protein sequence ID" value="SHM98770.1"/>
    <property type="molecule type" value="Genomic_DNA"/>
</dbReference>
<reference evidence="2 3" key="1">
    <citation type="submission" date="2016-11" db="EMBL/GenBank/DDBJ databases">
        <authorList>
            <person name="Jaros S."/>
            <person name="Januszkiewicz K."/>
            <person name="Wedrychowicz H."/>
        </authorList>
    </citation>
    <scope>NUCLEOTIDE SEQUENCE [LARGE SCALE GENOMIC DNA]</scope>
    <source>
        <strain evidence="2 3">CGMCC 1.10681</strain>
    </source>
</reference>
<evidence type="ECO:0000313" key="3">
    <source>
        <dbReference type="Proteomes" id="UP000184184"/>
    </source>
</evidence>
<dbReference type="Gene3D" id="3.40.50.720">
    <property type="entry name" value="NAD(P)-binding Rossmann-like Domain"/>
    <property type="match status" value="1"/>
</dbReference>